<evidence type="ECO:0000256" key="2">
    <source>
        <dbReference type="ARBA" id="ARBA00022729"/>
    </source>
</evidence>
<keyword evidence="5" id="KW-0449">Lipoprotein</keyword>
<evidence type="ECO:0000256" key="3">
    <source>
        <dbReference type="ARBA" id="ARBA00023136"/>
    </source>
</evidence>
<dbReference type="OrthoDB" id="3254867at2"/>
<sequence length="126" mass="13374">MSEVDVAVAGLERLREDLEWRVSEAGGPTVAGVSWAHAIVPEGTVSTPDHVLLFCDGRFVGTATAEPRPYTRVVAASGDTVTVEYRWIVGDEPLAAPAGSGKVRYQVTADGVTPLNPPPWSETELS</sequence>
<name>A0A1Y0CGQ2_9MYCO</name>
<evidence type="ECO:0008006" key="8">
    <source>
        <dbReference type="Google" id="ProtNLM"/>
    </source>
</evidence>
<keyword evidence="6" id="KW-0614">Plasmid</keyword>
<organism evidence="6 7">
    <name type="scientific">Mycobacterium dioxanotrophicus</name>
    <dbReference type="NCBI Taxonomy" id="482462"/>
    <lineage>
        <taxon>Bacteria</taxon>
        <taxon>Bacillati</taxon>
        <taxon>Actinomycetota</taxon>
        <taxon>Actinomycetes</taxon>
        <taxon>Mycobacteriales</taxon>
        <taxon>Mycobacteriaceae</taxon>
        <taxon>Mycobacterium</taxon>
    </lineage>
</organism>
<proteinExistence type="predicted"/>
<evidence type="ECO:0000313" key="7">
    <source>
        <dbReference type="Proteomes" id="UP000195331"/>
    </source>
</evidence>
<dbReference type="InterPro" id="IPR025971">
    <property type="entry name" value="LppP/LprE"/>
</dbReference>
<keyword evidence="3" id="KW-0472">Membrane</keyword>
<evidence type="ECO:0000313" key="6">
    <source>
        <dbReference type="EMBL" id="ART74187.1"/>
    </source>
</evidence>
<dbReference type="Proteomes" id="UP000195331">
    <property type="component" value="Plasmid unnamed1"/>
</dbReference>
<accession>A0A1Y0CGQ2</accession>
<reference evidence="6 7" key="1">
    <citation type="submission" date="2017-04" db="EMBL/GenBank/DDBJ databases">
        <title>Whole Genome Sequence of 1,4-Dioxane Degrading Bacterium Mycobacterium dioxanotrophicus PH-06.</title>
        <authorList>
            <person name="He Y."/>
        </authorList>
    </citation>
    <scope>NUCLEOTIDE SEQUENCE [LARGE SCALE GENOMIC DNA]</scope>
    <source>
        <strain evidence="6 7">PH-06</strain>
        <plasmid evidence="6 7">unnamed1</plasmid>
    </source>
</reference>
<keyword evidence="7" id="KW-1185">Reference proteome</keyword>
<keyword evidence="4" id="KW-0564">Palmitate</keyword>
<keyword evidence="1" id="KW-1003">Cell membrane</keyword>
<evidence type="ECO:0000256" key="4">
    <source>
        <dbReference type="ARBA" id="ARBA00023139"/>
    </source>
</evidence>
<evidence type="ECO:0000256" key="1">
    <source>
        <dbReference type="ARBA" id="ARBA00022475"/>
    </source>
</evidence>
<geneLocation type="plasmid" evidence="6 7">
    <name>unnamed1</name>
</geneLocation>
<dbReference type="KEGG" id="mdx:BTO20_36620"/>
<dbReference type="AlphaFoldDB" id="A0A1Y0CGQ2"/>
<evidence type="ECO:0000256" key="5">
    <source>
        <dbReference type="ARBA" id="ARBA00023288"/>
    </source>
</evidence>
<dbReference type="Pfam" id="PF14041">
    <property type="entry name" value="Lipoprotein_21"/>
    <property type="match status" value="1"/>
</dbReference>
<dbReference type="EMBL" id="CP020810">
    <property type="protein sequence ID" value="ART74187.1"/>
    <property type="molecule type" value="Genomic_DNA"/>
</dbReference>
<keyword evidence="2" id="KW-0732">Signal</keyword>
<gene>
    <name evidence="6" type="ORF">BTO20_36620</name>
</gene>
<protein>
    <recommendedName>
        <fullName evidence="8">LppP/LprE family lipoprotein</fullName>
    </recommendedName>
</protein>